<evidence type="ECO:0000313" key="4">
    <source>
        <dbReference type="EMBL" id="MEQ3540688.1"/>
    </source>
</evidence>
<dbReference type="InterPro" id="IPR051164">
    <property type="entry name" value="NmrA-like_oxidored"/>
</dbReference>
<gene>
    <name evidence="4" type="ORF">WHI96_17895</name>
</gene>
<dbReference type="EMBL" id="JBEDNP010000010">
    <property type="protein sequence ID" value="MEQ3540688.1"/>
    <property type="molecule type" value="Genomic_DNA"/>
</dbReference>
<sequence>MDDPVLVTGATGRQGGAAARALLAAGTPVRALVRDPGTAAARALADAGATLVTGDLDDPASVTAAARGARGVFSVQMPDLDDLLGDRELRHADAIAAAVREAGVAQVVHTSVSGVGELGHPGAVDAAVWGEHMAHYWRSKAAAEEALAGAGARWVTRLRPSGFMENFVPWSMYLAGGDAPRLLLALDPDLVHPFVAVADIGAAAAAAFADPDRFDGVALDLVGERLSYRQAAAALTEAWDVPFTLTEGPEQARAEGLVEAFVQSHAFLDAHPRAAGPERAREFGLDPVGFAAWARTVGRPQTLRRPSAR</sequence>
<keyword evidence="5" id="KW-1185">Reference proteome</keyword>
<evidence type="ECO:0000313" key="5">
    <source>
        <dbReference type="Proteomes" id="UP001464923"/>
    </source>
</evidence>
<organism evidence="4 5">
    <name type="scientific">Pseudonocardia tropica</name>
    <dbReference type="NCBI Taxonomy" id="681289"/>
    <lineage>
        <taxon>Bacteria</taxon>
        <taxon>Bacillati</taxon>
        <taxon>Actinomycetota</taxon>
        <taxon>Actinomycetes</taxon>
        <taxon>Pseudonocardiales</taxon>
        <taxon>Pseudonocardiaceae</taxon>
        <taxon>Pseudonocardia</taxon>
    </lineage>
</organism>
<protein>
    <submittedName>
        <fullName evidence="4">NmrA family NAD(P)-binding protein</fullName>
    </submittedName>
</protein>
<evidence type="ECO:0000256" key="2">
    <source>
        <dbReference type="ARBA" id="ARBA00022857"/>
    </source>
</evidence>
<comment type="caution">
    <text evidence="4">The sequence shown here is derived from an EMBL/GenBank/DDBJ whole genome shotgun (WGS) entry which is preliminary data.</text>
</comment>
<dbReference type="PANTHER" id="PTHR42748">
    <property type="entry name" value="NITROGEN METABOLITE REPRESSION PROTEIN NMRA FAMILY MEMBER"/>
    <property type="match status" value="1"/>
</dbReference>
<reference evidence="4 5" key="1">
    <citation type="submission" date="2024-03" db="EMBL/GenBank/DDBJ databases">
        <title>Draft genome sequence of Pseudonocardia tropica JCM 19149.</title>
        <authorList>
            <person name="Butdee W."/>
            <person name="Duangmal K."/>
        </authorList>
    </citation>
    <scope>NUCLEOTIDE SEQUENCE [LARGE SCALE GENOMIC DNA]</scope>
    <source>
        <strain evidence="4 5">JCM 19149</strain>
    </source>
</reference>
<accession>A0ABV1K0L7</accession>
<dbReference type="Pfam" id="PF05368">
    <property type="entry name" value="NmrA"/>
    <property type="match status" value="1"/>
</dbReference>
<dbReference type="Gene3D" id="3.40.50.720">
    <property type="entry name" value="NAD(P)-binding Rossmann-like Domain"/>
    <property type="match status" value="1"/>
</dbReference>
<dbReference type="SUPFAM" id="SSF51735">
    <property type="entry name" value="NAD(P)-binding Rossmann-fold domains"/>
    <property type="match status" value="1"/>
</dbReference>
<dbReference type="InterPro" id="IPR036291">
    <property type="entry name" value="NAD(P)-bd_dom_sf"/>
</dbReference>
<dbReference type="RefSeq" id="WP_345644252.1">
    <property type="nucleotide sequence ID" value="NZ_BAABLY010000025.1"/>
</dbReference>
<name>A0ABV1K0L7_9PSEU</name>
<evidence type="ECO:0000256" key="1">
    <source>
        <dbReference type="ARBA" id="ARBA00006328"/>
    </source>
</evidence>
<evidence type="ECO:0000259" key="3">
    <source>
        <dbReference type="Pfam" id="PF05368"/>
    </source>
</evidence>
<dbReference type="Proteomes" id="UP001464923">
    <property type="component" value="Unassembled WGS sequence"/>
</dbReference>
<feature type="domain" description="NmrA-like" evidence="3">
    <location>
        <begin position="2"/>
        <end position="255"/>
    </location>
</feature>
<proteinExistence type="inferred from homology"/>
<dbReference type="InterPro" id="IPR008030">
    <property type="entry name" value="NmrA-like"/>
</dbReference>
<dbReference type="PANTHER" id="PTHR42748:SF7">
    <property type="entry name" value="NMRA LIKE REDOX SENSOR 1-RELATED"/>
    <property type="match status" value="1"/>
</dbReference>
<dbReference type="Gene3D" id="3.90.25.10">
    <property type="entry name" value="UDP-galactose 4-epimerase, domain 1"/>
    <property type="match status" value="1"/>
</dbReference>
<keyword evidence="2" id="KW-0521">NADP</keyword>
<comment type="similarity">
    <text evidence="1">Belongs to the NmrA-type oxidoreductase family.</text>
</comment>